<sequence length="59" mass="6502">MTALQDRADVRDSITELDMTGERGLIREFASHYWLVATREFGADGGCESSPGVDKNVLN</sequence>
<dbReference type="Proteomes" id="UP000054324">
    <property type="component" value="Unassembled WGS sequence"/>
</dbReference>
<dbReference type="RefSeq" id="XP_009168754.1">
    <property type="nucleotide sequence ID" value="XM_009170490.1"/>
</dbReference>
<accession>A0A074ZKF0</accession>
<protein>
    <submittedName>
        <fullName evidence="1">Uncharacterized protein</fullName>
    </submittedName>
</protein>
<dbReference type="AlphaFoldDB" id="A0A074ZKF0"/>
<gene>
    <name evidence="1" type="ORF">T265_05479</name>
</gene>
<keyword evidence="2" id="KW-1185">Reference proteome</keyword>
<name>A0A074ZKF0_OPIVI</name>
<proteinExistence type="predicted"/>
<reference evidence="1 2" key="1">
    <citation type="submission" date="2013-11" db="EMBL/GenBank/DDBJ databases">
        <title>Opisthorchis viverrini - life in the bile duct.</title>
        <authorList>
            <person name="Young N.D."/>
            <person name="Nagarajan N."/>
            <person name="Lin S.J."/>
            <person name="Korhonen P.K."/>
            <person name="Jex A.R."/>
            <person name="Hall R.S."/>
            <person name="Safavi-Hemami H."/>
            <person name="Kaewkong W."/>
            <person name="Bertrand D."/>
            <person name="Gao S."/>
            <person name="Seet Q."/>
            <person name="Wongkham S."/>
            <person name="Teh B.T."/>
            <person name="Wongkham C."/>
            <person name="Intapan P.M."/>
            <person name="Maleewong W."/>
            <person name="Yang X."/>
            <person name="Hu M."/>
            <person name="Wang Z."/>
            <person name="Hofmann A."/>
            <person name="Sternberg P.W."/>
            <person name="Tan P."/>
            <person name="Wang J."/>
            <person name="Gasser R.B."/>
        </authorList>
    </citation>
    <scope>NUCLEOTIDE SEQUENCE [LARGE SCALE GENOMIC DNA]</scope>
</reference>
<dbReference type="GeneID" id="20319661"/>
<dbReference type="CTD" id="20319661"/>
<dbReference type="EMBL" id="KL596721">
    <property type="protein sequence ID" value="KER27521.1"/>
    <property type="molecule type" value="Genomic_DNA"/>
</dbReference>
<dbReference type="KEGG" id="ovi:T265_05479"/>
<evidence type="ECO:0000313" key="1">
    <source>
        <dbReference type="EMBL" id="KER27521.1"/>
    </source>
</evidence>
<organism evidence="1 2">
    <name type="scientific">Opisthorchis viverrini</name>
    <name type="common">Southeast Asian liver fluke</name>
    <dbReference type="NCBI Taxonomy" id="6198"/>
    <lineage>
        <taxon>Eukaryota</taxon>
        <taxon>Metazoa</taxon>
        <taxon>Spiralia</taxon>
        <taxon>Lophotrochozoa</taxon>
        <taxon>Platyhelminthes</taxon>
        <taxon>Trematoda</taxon>
        <taxon>Digenea</taxon>
        <taxon>Opisthorchiida</taxon>
        <taxon>Opisthorchiata</taxon>
        <taxon>Opisthorchiidae</taxon>
        <taxon>Opisthorchis</taxon>
    </lineage>
</organism>
<evidence type="ECO:0000313" key="2">
    <source>
        <dbReference type="Proteomes" id="UP000054324"/>
    </source>
</evidence>